<evidence type="ECO:0000256" key="1">
    <source>
        <dbReference type="ARBA" id="ARBA00004613"/>
    </source>
</evidence>
<reference evidence="10" key="1">
    <citation type="submission" date="2025-08" db="UniProtKB">
        <authorList>
            <consortium name="RefSeq"/>
        </authorList>
    </citation>
    <scope>IDENTIFICATION</scope>
</reference>
<name>A0A1S3R792_SALSA</name>
<keyword evidence="9" id="KW-1185">Reference proteome</keyword>
<gene>
    <name evidence="10" type="primary">LOC106600961</name>
</gene>
<comment type="subcellular location">
    <subcellularLocation>
        <location evidence="1">Secreted</location>
    </subcellularLocation>
</comment>
<evidence type="ECO:0000256" key="5">
    <source>
        <dbReference type="ARBA" id="ARBA00022729"/>
    </source>
</evidence>
<dbReference type="GO" id="GO:0005125">
    <property type="term" value="F:cytokine activity"/>
    <property type="evidence" value="ECO:0007669"/>
    <property type="project" value="UniProtKB-KW"/>
</dbReference>
<dbReference type="GeneID" id="106600961"/>
<dbReference type="GO" id="GO:0006955">
    <property type="term" value="P:immune response"/>
    <property type="evidence" value="ECO:0007669"/>
    <property type="project" value="UniProtKB-ARBA"/>
</dbReference>
<dbReference type="GO" id="GO:0005615">
    <property type="term" value="C:extracellular space"/>
    <property type="evidence" value="ECO:0007669"/>
    <property type="project" value="UniProtKB-KW"/>
</dbReference>
<dbReference type="OrthoDB" id="8922121at2759"/>
<accession>A0A1S3R792</accession>
<protein>
    <submittedName>
        <fullName evidence="10">Interferon epsilon</fullName>
    </submittedName>
</protein>
<feature type="signal peptide" evidence="8">
    <location>
        <begin position="1"/>
        <end position="24"/>
    </location>
</feature>
<dbReference type="PANTHER" id="PTHR11691:SF73">
    <property type="entry name" value="INTERFERON BETA"/>
    <property type="match status" value="1"/>
</dbReference>
<dbReference type="KEGG" id="sasa:106600961"/>
<dbReference type="InterPro" id="IPR000471">
    <property type="entry name" value="Interferon_alpha/beta/delta"/>
</dbReference>
<evidence type="ECO:0000256" key="2">
    <source>
        <dbReference type="ARBA" id="ARBA00011033"/>
    </source>
</evidence>
<proteinExistence type="inferred from homology"/>
<dbReference type="RefSeq" id="XP_014048243.1">
    <property type="nucleotide sequence ID" value="XM_014192768.2"/>
</dbReference>
<evidence type="ECO:0000256" key="4">
    <source>
        <dbReference type="ARBA" id="ARBA00022525"/>
    </source>
</evidence>
<sequence>MGTLNLSFVVHLLCVIVLYPVVYAKCSDRNAQIYYLSQTRQTLNDLSMERRPRGCIPEAERLRVQRPTLSLQEGEKLWTLRLAFQLASELFQQNLTLVKWNSIKLRDLQDLLARQNMTYSECVRDMSVHLNLPIKNYFKRLDDFLLHERFSACSWEVVRAEMGSIISQVIKNAKKHV</sequence>
<evidence type="ECO:0000256" key="7">
    <source>
        <dbReference type="ARBA" id="ARBA00023157"/>
    </source>
</evidence>
<keyword evidence="4" id="KW-0964">Secreted</keyword>
<dbReference type="SUPFAM" id="SSF47266">
    <property type="entry name" value="4-helical cytokines"/>
    <property type="match status" value="1"/>
</dbReference>
<dbReference type="GO" id="GO:0051607">
    <property type="term" value="P:defense response to virus"/>
    <property type="evidence" value="ECO:0007669"/>
    <property type="project" value="UniProtKB-KW"/>
</dbReference>
<keyword evidence="5 8" id="KW-0732">Signal</keyword>
<keyword evidence="6" id="KW-0051">Antiviral defense</keyword>
<dbReference type="Pfam" id="PF00143">
    <property type="entry name" value="Interferon"/>
    <property type="match status" value="1"/>
</dbReference>
<evidence type="ECO:0000313" key="10">
    <source>
        <dbReference type="RefSeq" id="XP_014048243.1"/>
    </source>
</evidence>
<feature type="chain" id="PRO_5010200924" evidence="8">
    <location>
        <begin position="25"/>
        <end position="177"/>
    </location>
</feature>
<dbReference type="GO" id="GO:0005126">
    <property type="term" value="F:cytokine receptor binding"/>
    <property type="evidence" value="ECO:0007669"/>
    <property type="project" value="InterPro"/>
</dbReference>
<keyword evidence="3" id="KW-0202">Cytokine</keyword>
<comment type="similarity">
    <text evidence="2">Belongs to the alpha/beta interferon family.</text>
</comment>
<dbReference type="Gene3D" id="1.20.1250.10">
    <property type="match status" value="1"/>
</dbReference>
<evidence type="ECO:0000256" key="6">
    <source>
        <dbReference type="ARBA" id="ARBA00023118"/>
    </source>
</evidence>
<dbReference type="InterPro" id="IPR009079">
    <property type="entry name" value="4_helix_cytokine-like_core"/>
</dbReference>
<dbReference type="SMR" id="A0A1S3R792"/>
<evidence type="ECO:0000256" key="8">
    <source>
        <dbReference type="SAM" id="SignalP"/>
    </source>
</evidence>
<evidence type="ECO:0000313" key="9">
    <source>
        <dbReference type="Proteomes" id="UP001652741"/>
    </source>
</evidence>
<dbReference type="Proteomes" id="UP001652741">
    <property type="component" value="Chromosome ssa03"/>
</dbReference>
<organism evidence="9 10">
    <name type="scientific">Salmo salar</name>
    <name type="common">Atlantic salmon</name>
    <dbReference type="NCBI Taxonomy" id="8030"/>
    <lineage>
        <taxon>Eukaryota</taxon>
        <taxon>Metazoa</taxon>
        <taxon>Chordata</taxon>
        <taxon>Craniata</taxon>
        <taxon>Vertebrata</taxon>
        <taxon>Euteleostomi</taxon>
        <taxon>Actinopterygii</taxon>
        <taxon>Neopterygii</taxon>
        <taxon>Teleostei</taxon>
        <taxon>Protacanthopterygii</taxon>
        <taxon>Salmoniformes</taxon>
        <taxon>Salmonidae</taxon>
        <taxon>Salmoninae</taxon>
        <taxon>Salmo</taxon>
    </lineage>
</organism>
<dbReference type="AlphaFoldDB" id="A0A1S3R792"/>
<evidence type="ECO:0000256" key="3">
    <source>
        <dbReference type="ARBA" id="ARBA00022514"/>
    </source>
</evidence>
<dbReference type="PANTHER" id="PTHR11691">
    <property type="entry name" value="TYPE I INTERFERON"/>
    <property type="match status" value="1"/>
</dbReference>
<keyword evidence="7" id="KW-1015">Disulfide bond</keyword>